<dbReference type="EMBL" id="JBIGIC010000022">
    <property type="protein sequence ID" value="MFG6490402.1"/>
    <property type="molecule type" value="Genomic_DNA"/>
</dbReference>
<feature type="domain" description="HTH araC/xylS-type" evidence="2">
    <location>
        <begin position="232"/>
        <end position="329"/>
    </location>
</feature>
<dbReference type="InterPro" id="IPR018060">
    <property type="entry name" value="HTH_AraC"/>
</dbReference>
<evidence type="ECO:0000313" key="4">
    <source>
        <dbReference type="Proteomes" id="UP001606134"/>
    </source>
</evidence>
<gene>
    <name evidence="3" type="ORF">ACG04R_27285</name>
</gene>
<sequence length="334" mass="37055">MSTSASYTVSAAFVENLVWAAAEEGLDVARWQADLAGRHRDDDRLPLSFFSELWVALLAQTDDPLIGLKLGARFRLGRYGLVEFFLLNARTVQEAMAQAVGYWRLVIDEEKSVRLVARGDALRLLIEPRVRHPVAAYEMDLCYVLRMMSLLLGRPSEGLGLMLGLGHAQPASTSLDDYRTRLGCDVRFDEDCYWLELPAALARQDLPGSHPVLLQALAAQAELQLKLLDRLPAVVAQVSQLIELGANDVDAVAVRIGLSARTLQRRLKEEGASFGALRDDALRRRAEKLLAEPRMALKEVAFFLGYEERGLAQACQRWFGASPGALRARRLAEA</sequence>
<reference evidence="3 4" key="1">
    <citation type="submission" date="2024-08" db="EMBL/GenBank/DDBJ databases">
        <authorList>
            <person name="Lu H."/>
        </authorList>
    </citation>
    <scope>NUCLEOTIDE SEQUENCE [LARGE SCALE GENOMIC DNA]</scope>
    <source>
        <strain evidence="3 4">BYS78W</strain>
    </source>
</reference>
<comment type="caution">
    <text evidence="3">The sequence shown here is derived from an EMBL/GenBank/DDBJ whole genome shotgun (WGS) entry which is preliminary data.</text>
</comment>
<evidence type="ECO:0000259" key="2">
    <source>
        <dbReference type="PROSITE" id="PS01124"/>
    </source>
</evidence>
<dbReference type="RefSeq" id="WP_394417554.1">
    <property type="nucleotide sequence ID" value="NZ_JBIGIC010000022.1"/>
</dbReference>
<keyword evidence="1" id="KW-0238">DNA-binding</keyword>
<dbReference type="SMART" id="SM00342">
    <property type="entry name" value="HTH_ARAC"/>
    <property type="match status" value="1"/>
</dbReference>
<dbReference type="PANTHER" id="PTHR47894:SF1">
    <property type="entry name" value="HTH-TYPE TRANSCRIPTIONAL REGULATOR VQSM"/>
    <property type="match status" value="1"/>
</dbReference>
<dbReference type="Pfam" id="PF12833">
    <property type="entry name" value="HTH_18"/>
    <property type="match status" value="1"/>
</dbReference>
<evidence type="ECO:0000256" key="1">
    <source>
        <dbReference type="ARBA" id="ARBA00023125"/>
    </source>
</evidence>
<accession>A0ABW7HLP6</accession>
<protein>
    <submittedName>
        <fullName evidence="3">AraC family transcriptional regulator ligand-binding domain-containing protein</fullName>
    </submittedName>
</protein>
<dbReference type="PANTHER" id="PTHR47894">
    <property type="entry name" value="HTH-TYPE TRANSCRIPTIONAL REGULATOR GADX"/>
    <property type="match status" value="1"/>
</dbReference>
<dbReference type="Proteomes" id="UP001606134">
    <property type="component" value="Unassembled WGS sequence"/>
</dbReference>
<evidence type="ECO:0000313" key="3">
    <source>
        <dbReference type="EMBL" id="MFG6490402.1"/>
    </source>
</evidence>
<name>A0ABW7HLP6_9BURK</name>
<proteinExistence type="predicted"/>
<dbReference type="Pfam" id="PF12625">
    <property type="entry name" value="Arabinose_bd"/>
    <property type="match status" value="1"/>
</dbReference>
<dbReference type="PROSITE" id="PS01124">
    <property type="entry name" value="HTH_ARAC_FAMILY_2"/>
    <property type="match status" value="1"/>
</dbReference>
<organism evidence="3 4">
    <name type="scientific">Pelomonas candidula</name>
    <dbReference type="NCBI Taxonomy" id="3299025"/>
    <lineage>
        <taxon>Bacteria</taxon>
        <taxon>Pseudomonadati</taxon>
        <taxon>Pseudomonadota</taxon>
        <taxon>Betaproteobacteria</taxon>
        <taxon>Burkholderiales</taxon>
        <taxon>Sphaerotilaceae</taxon>
        <taxon>Roseateles</taxon>
    </lineage>
</organism>
<dbReference type="InterPro" id="IPR032687">
    <property type="entry name" value="AraC-type_N"/>
</dbReference>
<keyword evidence="4" id="KW-1185">Reference proteome</keyword>
<dbReference type="Gene3D" id="1.10.10.60">
    <property type="entry name" value="Homeodomain-like"/>
    <property type="match status" value="1"/>
</dbReference>